<protein>
    <recommendedName>
        <fullName evidence="3">Nucleotidyltransferase</fullName>
    </recommendedName>
</protein>
<comment type="caution">
    <text evidence="1">The sequence shown here is derived from an EMBL/GenBank/DDBJ whole genome shotgun (WGS) entry which is preliminary data.</text>
</comment>
<dbReference type="Proteomes" id="UP001625374">
    <property type="component" value="Unassembled WGS sequence"/>
</dbReference>
<evidence type="ECO:0000313" key="1">
    <source>
        <dbReference type="EMBL" id="MFL2103804.1"/>
    </source>
</evidence>
<dbReference type="Gene3D" id="3.30.460.90">
    <property type="match status" value="1"/>
</dbReference>
<evidence type="ECO:0000313" key="2">
    <source>
        <dbReference type="Proteomes" id="UP001625374"/>
    </source>
</evidence>
<evidence type="ECO:0008006" key="3">
    <source>
        <dbReference type="Google" id="ProtNLM"/>
    </source>
</evidence>
<name>A0ABW8UQV3_9LACT</name>
<organism evidence="1 2">
    <name type="scientific">Marinilactibacillus psychrotolerans</name>
    <dbReference type="NCBI Taxonomy" id="191770"/>
    <lineage>
        <taxon>Bacteria</taxon>
        <taxon>Bacillati</taxon>
        <taxon>Bacillota</taxon>
        <taxon>Bacilli</taxon>
        <taxon>Lactobacillales</taxon>
        <taxon>Carnobacteriaceae</taxon>
        <taxon>Marinilactibacillus</taxon>
    </lineage>
</organism>
<dbReference type="EMBL" id="JBGQQK010000043">
    <property type="protein sequence ID" value="MFL2103804.1"/>
    <property type="molecule type" value="Genomic_DNA"/>
</dbReference>
<reference evidence="1 2" key="1">
    <citation type="submission" date="2024-08" db="EMBL/GenBank/DDBJ databases">
        <authorList>
            <person name="Arias E."/>
        </authorList>
    </citation>
    <scope>NUCLEOTIDE SEQUENCE [LARGE SCALE GENOMIC DNA]</scope>
    <source>
        <strain evidence="1 2">FAM 24106</strain>
    </source>
</reference>
<dbReference type="RefSeq" id="WP_407143706.1">
    <property type="nucleotide sequence ID" value="NZ_JBGQQI010000036.1"/>
</dbReference>
<proteinExistence type="predicted"/>
<keyword evidence="2" id="KW-1185">Reference proteome</keyword>
<gene>
    <name evidence="1" type="ORF">ACEN37_11115</name>
</gene>
<sequence>MSKNIYSSIVQFSKEIVDLDPIDLKNARNSRKWLVDKIEDFPLNDDKFPKIYNEENDVQMGSFRRHTKIRPIDDIDFIIVFSAEGTTYQRKSSSSESYELLVPDEAERLNLYTNQNLTLNSIKVVNLLKKSLSSVPHYEKAEIQRNQEAVTLNLKSYDWNFDIVPAFITSSESNGRSYYLIPDGEGNWKKTDPRIDSTRTTEINKKRDGKALKYIRLIKYWNRRATMPTISSYLLENLILNYFDKYEVSTNDQSTLRDLFDYLSTAIYNNCEDPKGIQGNLNNLDIEIKNKISTMASIAKTNADNAIDYTSSDDHRSAHSLWRKIFGEDFPIYG</sequence>
<accession>A0ABW8UQV3</accession>